<reference evidence="7 8" key="1">
    <citation type="submission" date="2018-11" db="EMBL/GenBank/DDBJ databases">
        <title>Gemmobacter sp. nov., YIM 102744-1 draft genome.</title>
        <authorList>
            <person name="Li G."/>
            <person name="Jiang Y."/>
        </authorList>
    </citation>
    <scope>NUCLEOTIDE SEQUENCE [LARGE SCALE GENOMIC DNA]</scope>
    <source>
        <strain evidence="7 8">YIM 102744-1</strain>
    </source>
</reference>
<dbReference type="Pfam" id="PF03466">
    <property type="entry name" value="LysR_substrate"/>
    <property type="match status" value="1"/>
</dbReference>
<evidence type="ECO:0000256" key="4">
    <source>
        <dbReference type="ARBA" id="ARBA00023163"/>
    </source>
</evidence>
<comment type="similarity">
    <text evidence="1">Belongs to the LysR transcriptional regulatory family.</text>
</comment>
<dbReference type="OrthoDB" id="5526340at2"/>
<keyword evidence="4" id="KW-0804">Transcription</keyword>
<name>A0A3P3DQS8_9RHOB</name>
<dbReference type="Gene3D" id="1.10.10.10">
    <property type="entry name" value="Winged helix-like DNA-binding domain superfamily/Winged helix DNA-binding domain"/>
    <property type="match status" value="1"/>
</dbReference>
<keyword evidence="5" id="KW-0812">Transmembrane</keyword>
<sequence>MRRSLLPDLAALQTFECAARHENFSRAAEELNLTQSAVSRQIRDFEERIGHRLFERVRQRVVLSEAGERLLPQVRRLLRNAEDMMTGALSLSPAQQVLRVGVLPAFGARWLVPRLQNFTATHPGLALALETRDGPFNFAETSLDLAIHYGQGIWPDAVATYLCSEAVVPVVSRDFAARCRFEEPQDLTGLPLLHMSGRPSLWADWFAARGLPDQTAWAGMRFDQFALIIAAVSAGLGAALLPSYLIEREMAAGDLVALDVEPTVTENSYYVVIPEGRQTNPAALALQSWLLSQVRPQSRRSLPEI</sequence>
<comment type="caution">
    <text evidence="7">The sequence shown here is derived from an EMBL/GenBank/DDBJ whole genome shotgun (WGS) entry which is preliminary data.</text>
</comment>
<evidence type="ECO:0000256" key="1">
    <source>
        <dbReference type="ARBA" id="ARBA00009437"/>
    </source>
</evidence>
<dbReference type="GO" id="GO:0006351">
    <property type="term" value="P:DNA-templated transcription"/>
    <property type="evidence" value="ECO:0007669"/>
    <property type="project" value="TreeGrafter"/>
</dbReference>
<keyword evidence="5" id="KW-1133">Transmembrane helix</keyword>
<dbReference type="SUPFAM" id="SSF53850">
    <property type="entry name" value="Periplasmic binding protein-like II"/>
    <property type="match status" value="1"/>
</dbReference>
<dbReference type="InterPro" id="IPR000847">
    <property type="entry name" value="LysR_HTH_N"/>
</dbReference>
<keyword evidence="8" id="KW-1185">Reference proteome</keyword>
<evidence type="ECO:0000256" key="3">
    <source>
        <dbReference type="ARBA" id="ARBA00023125"/>
    </source>
</evidence>
<evidence type="ECO:0000256" key="5">
    <source>
        <dbReference type="SAM" id="Phobius"/>
    </source>
</evidence>
<dbReference type="RefSeq" id="WP_124964010.1">
    <property type="nucleotide sequence ID" value="NZ_RRAZ01000006.1"/>
</dbReference>
<dbReference type="EMBL" id="RRAZ01000006">
    <property type="protein sequence ID" value="RRH76623.1"/>
    <property type="molecule type" value="Genomic_DNA"/>
</dbReference>
<dbReference type="AlphaFoldDB" id="A0A3P3DQS8"/>
<keyword evidence="3" id="KW-0238">DNA-binding</keyword>
<dbReference type="SUPFAM" id="SSF46785">
    <property type="entry name" value="Winged helix' DNA-binding domain"/>
    <property type="match status" value="1"/>
</dbReference>
<keyword evidence="5" id="KW-0472">Membrane</keyword>
<dbReference type="FunFam" id="1.10.10.10:FF:000001">
    <property type="entry name" value="LysR family transcriptional regulator"/>
    <property type="match status" value="1"/>
</dbReference>
<dbReference type="Pfam" id="PF00126">
    <property type="entry name" value="HTH_1"/>
    <property type="match status" value="1"/>
</dbReference>
<evidence type="ECO:0000256" key="2">
    <source>
        <dbReference type="ARBA" id="ARBA00023015"/>
    </source>
</evidence>
<protein>
    <submittedName>
        <fullName evidence="7">LysR family transcriptional regulator</fullName>
    </submittedName>
</protein>
<evidence type="ECO:0000313" key="8">
    <source>
        <dbReference type="Proteomes" id="UP000282125"/>
    </source>
</evidence>
<accession>A0A3P3DQS8</accession>
<dbReference type="PROSITE" id="PS50931">
    <property type="entry name" value="HTH_LYSR"/>
    <property type="match status" value="1"/>
</dbReference>
<dbReference type="InterPro" id="IPR005119">
    <property type="entry name" value="LysR_subst-bd"/>
</dbReference>
<dbReference type="GO" id="GO:0043565">
    <property type="term" value="F:sequence-specific DNA binding"/>
    <property type="evidence" value="ECO:0007669"/>
    <property type="project" value="TreeGrafter"/>
</dbReference>
<dbReference type="Proteomes" id="UP000282125">
    <property type="component" value="Unassembled WGS sequence"/>
</dbReference>
<dbReference type="InterPro" id="IPR058163">
    <property type="entry name" value="LysR-type_TF_proteobact-type"/>
</dbReference>
<dbReference type="Gene3D" id="3.40.190.10">
    <property type="entry name" value="Periplasmic binding protein-like II"/>
    <property type="match status" value="2"/>
</dbReference>
<proteinExistence type="inferred from homology"/>
<dbReference type="GO" id="GO:0003700">
    <property type="term" value="F:DNA-binding transcription factor activity"/>
    <property type="evidence" value="ECO:0007669"/>
    <property type="project" value="InterPro"/>
</dbReference>
<keyword evidence="2" id="KW-0805">Transcription regulation</keyword>
<dbReference type="PANTHER" id="PTHR30537:SF26">
    <property type="entry name" value="GLYCINE CLEAVAGE SYSTEM TRANSCRIPTIONAL ACTIVATOR"/>
    <property type="match status" value="1"/>
</dbReference>
<evidence type="ECO:0000313" key="7">
    <source>
        <dbReference type="EMBL" id="RRH76623.1"/>
    </source>
</evidence>
<dbReference type="InterPro" id="IPR036388">
    <property type="entry name" value="WH-like_DNA-bd_sf"/>
</dbReference>
<organism evidence="7 8">
    <name type="scientific">Falsigemmobacter faecalis</name>
    <dbReference type="NCBI Taxonomy" id="2488730"/>
    <lineage>
        <taxon>Bacteria</taxon>
        <taxon>Pseudomonadati</taxon>
        <taxon>Pseudomonadota</taxon>
        <taxon>Alphaproteobacteria</taxon>
        <taxon>Rhodobacterales</taxon>
        <taxon>Paracoccaceae</taxon>
        <taxon>Falsigemmobacter</taxon>
    </lineage>
</organism>
<evidence type="ECO:0000259" key="6">
    <source>
        <dbReference type="PROSITE" id="PS50931"/>
    </source>
</evidence>
<dbReference type="PRINTS" id="PR00039">
    <property type="entry name" value="HTHLYSR"/>
</dbReference>
<dbReference type="PANTHER" id="PTHR30537">
    <property type="entry name" value="HTH-TYPE TRANSCRIPTIONAL REGULATOR"/>
    <property type="match status" value="1"/>
</dbReference>
<gene>
    <name evidence="7" type="ORF">EG244_05495</name>
</gene>
<dbReference type="InterPro" id="IPR036390">
    <property type="entry name" value="WH_DNA-bd_sf"/>
</dbReference>
<feature type="domain" description="HTH lysR-type" evidence="6">
    <location>
        <begin position="7"/>
        <end position="64"/>
    </location>
</feature>
<feature type="transmembrane region" description="Helical" evidence="5">
    <location>
        <begin position="225"/>
        <end position="246"/>
    </location>
</feature>